<dbReference type="SMART" id="SM00325">
    <property type="entry name" value="RhoGEF"/>
    <property type="match status" value="1"/>
</dbReference>
<dbReference type="InterPro" id="IPR013083">
    <property type="entry name" value="Znf_RING/FYVE/PHD"/>
</dbReference>
<dbReference type="InterPro" id="IPR000306">
    <property type="entry name" value="Znf_FYVE"/>
</dbReference>
<comment type="subcellular location">
    <subcellularLocation>
        <location evidence="1">Cytoplasm</location>
    </subcellularLocation>
</comment>
<dbReference type="SUPFAM" id="SSF57903">
    <property type="entry name" value="FYVE/PHD zinc finger"/>
    <property type="match status" value="1"/>
</dbReference>
<evidence type="ECO:0000259" key="9">
    <source>
        <dbReference type="PROSITE" id="PS50010"/>
    </source>
</evidence>
<keyword evidence="2" id="KW-0963">Cytoplasm</keyword>
<keyword evidence="4" id="KW-0479">Metal-binding</keyword>
<proteinExistence type="predicted"/>
<keyword evidence="5 7" id="KW-0863">Zinc-finger</keyword>
<feature type="compositionally biased region" description="Low complexity" evidence="8">
    <location>
        <begin position="505"/>
        <end position="674"/>
    </location>
</feature>
<dbReference type="InterPro" id="IPR051092">
    <property type="entry name" value="FYVE_RhoGEF_PH"/>
</dbReference>
<evidence type="ECO:0000313" key="12">
    <source>
        <dbReference type="Proteomes" id="UP001470230"/>
    </source>
</evidence>
<dbReference type="EMBL" id="JAPFFF010000029">
    <property type="protein sequence ID" value="KAK8846218.1"/>
    <property type="molecule type" value="Genomic_DNA"/>
</dbReference>
<feature type="region of interest" description="Disordered" evidence="8">
    <location>
        <begin position="499"/>
        <end position="853"/>
    </location>
</feature>
<comment type="caution">
    <text evidence="11">The sequence shown here is derived from an EMBL/GenBank/DDBJ whole genome shotgun (WGS) entry which is preliminary data.</text>
</comment>
<evidence type="ECO:0000256" key="7">
    <source>
        <dbReference type="PROSITE-ProRule" id="PRU00091"/>
    </source>
</evidence>
<dbReference type="PROSITE" id="PS50178">
    <property type="entry name" value="ZF_FYVE"/>
    <property type="match status" value="1"/>
</dbReference>
<feature type="compositionally biased region" description="Low complexity" evidence="8">
    <location>
        <begin position="803"/>
        <end position="813"/>
    </location>
</feature>
<feature type="compositionally biased region" description="Low complexity" evidence="8">
    <location>
        <begin position="822"/>
        <end position="842"/>
    </location>
</feature>
<evidence type="ECO:0000259" key="10">
    <source>
        <dbReference type="PROSITE" id="PS50178"/>
    </source>
</evidence>
<dbReference type="Gene3D" id="3.30.40.10">
    <property type="entry name" value="Zinc/RING finger domain, C3HC4 (zinc finger)"/>
    <property type="match status" value="1"/>
</dbReference>
<feature type="domain" description="FYVE-type" evidence="10">
    <location>
        <begin position="410"/>
        <end position="458"/>
    </location>
</feature>
<dbReference type="PANTHER" id="PTHR12673">
    <property type="entry name" value="FACIOGENITAL DYSPLASIA PROTEIN"/>
    <property type="match status" value="1"/>
</dbReference>
<evidence type="ECO:0000256" key="6">
    <source>
        <dbReference type="ARBA" id="ARBA00022833"/>
    </source>
</evidence>
<keyword evidence="6" id="KW-0862">Zinc</keyword>
<reference evidence="11 12" key="1">
    <citation type="submission" date="2024-04" db="EMBL/GenBank/DDBJ databases">
        <title>Tritrichomonas musculus Genome.</title>
        <authorList>
            <person name="Alves-Ferreira E."/>
            <person name="Grigg M."/>
            <person name="Lorenzi H."/>
            <person name="Galac M."/>
        </authorList>
    </citation>
    <scope>NUCLEOTIDE SEQUENCE [LARGE SCALE GENOMIC DNA]</scope>
    <source>
        <strain evidence="11 12">EAF2021</strain>
    </source>
</reference>
<dbReference type="Pfam" id="PF00621">
    <property type="entry name" value="RhoGEF"/>
    <property type="match status" value="1"/>
</dbReference>
<dbReference type="CDD" id="cd00065">
    <property type="entry name" value="FYVE_like_SF"/>
    <property type="match status" value="1"/>
</dbReference>
<dbReference type="InterPro" id="IPR017455">
    <property type="entry name" value="Znf_FYVE-rel"/>
</dbReference>
<feature type="compositionally biased region" description="Low complexity" evidence="8">
    <location>
        <begin position="715"/>
        <end position="734"/>
    </location>
</feature>
<organism evidence="11 12">
    <name type="scientific">Tritrichomonas musculus</name>
    <dbReference type="NCBI Taxonomy" id="1915356"/>
    <lineage>
        <taxon>Eukaryota</taxon>
        <taxon>Metamonada</taxon>
        <taxon>Parabasalia</taxon>
        <taxon>Tritrichomonadida</taxon>
        <taxon>Tritrichomonadidae</taxon>
        <taxon>Tritrichomonas</taxon>
    </lineage>
</organism>
<feature type="domain" description="DH" evidence="9">
    <location>
        <begin position="26"/>
        <end position="212"/>
    </location>
</feature>
<keyword evidence="3" id="KW-0344">Guanine-nucleotide releasing factor</keyword>
<evidence type="ECO:0000313" key="11">
    <source>
        <dbReference type="EMBL" id="KAK8846218.1"/>
    </source>
</evidence>
<dbReference type="PANTHER" id="PTHR12673:SF159">
    <property type="entry name" value="LD03170P"/>
    <property type="match status" value="1"/>
</dbReference>
<evidence type="ECO:0000256" key="2">
    <source>
        <dbReference type="ARBA" id="ARBA00022490"/>
    </source>
</evidence>
<feature type="compositionally biased region" description="Low complexity" evidence="8">
    <location>
        <begin position="741"/>
        <end position="767"/>
    </location>
</feature>
<dbReference type="Proteomes" id="UP001470230">
    <property type="component" value="Unassembled WGS sequence"/>
</dbReference>
<evidence type="ECO:0008006" key="13">
    <source>
        <dbReference type="Google" id="ProtNLM"/>
    </source>
</evidence>
<evidence type="ECO:0000256" key="5">
    <source>
        <dbReference type="ARBA" id="ARBA00022771"/>
    </source>
</evidence>
<dbReference type="PROSITE" id="PS50010">
    <property type="entry name" value="DH_2"/>
    <property type="match status" value="1"/>
</dbReference>
<evidence type="ECO:0000256" key="4">
    <source>
        <dbReference type="ARBA" id="ARBA00022723"/>
    </source>
</evidence>
<name>A0ABR2HFQ1_9EUKA</name>
<sequence length="853" mass="96821">MSAQNASSGFSLDIPYPRKDQSWQDKRASLISDLIASERQYAQHLYHFIYEYRVALSDASSRNLIMNLPPATEELFSKVEPIYILNLSFLSQLENSILCSPNVAWEPAMARIGECFKQFITGIKTNYSDYAKSFPEGMNALDNQFEVDPNIVHAIESCKSNVGITLNECLRSPMERISRYRNLLLMLLEVTPREHNDREDLVSAYHNISPMALAYRFFVVHQNYSSLLKINDQFPNFGLKSATLGPLVPGVPSIPLDLKSPNSRYLVFHDSEMQCFNGVKVISCQIWLFSDCVMISMPANANPILFEFSNIKATQAELPSSFLHLLIDNENSSANANTASNAKINLNEFSSDNCADFFTDVDSFRIIFNEAKRRDVFIEACSNIRIDMKLDEVDSKIDEVRPLAPIWTNLQDVSDCMLCGRAFGIVTQRYHCAYCRKVFCKRCLNYSSTNHVICRNCQKAGLGEKTLPHMLINYKVGGFFNADPQKQPVKRKRTLSLNQAQTRHQPLPQQPQNSPQTSPRASPQTSQQQISPNQSQPQLPNQIQQSQIPQKPQTSQQQSQFQQKSQLSQQRTFSSQQQIPSQQQMQSQQLQQQQQRYPQQQQQRIMGQPNPQPQRFPQQQQGSPSQQTPLQGQQQQQQQQQQRLPGQPSRSPTQQSPLSQPQQRSPSQSQMHSPTQQAPTDPRQQQRISPQQQQQQQQQSQQQRPTNMGQWPVNSQQQAYSPPQQQPSSQQPQQVNKIPLQQPNIPQRQIPPQQQQQRNTAQPGAQQFRTMNVPGMQQRQIPGITPQGVSGFPGAPGHPPMQRPGMPGQQQVGAKLPQNPGQQAQPMVRPVQVQPFQQMQPGQPKPQTPPSPR</sequence>
<protein>
    <recommendedName>
        <fullName evidence="13">FYVE zinc finger family protein</fullName>
    </recommendedName>
</protein>
<dbReference type="Pfam" id="PF01363">
    <property type="entry name" value="FYVE"/>
    <property type="match status" value="1"/>
</dbReference>
<dbReference type="Gene3D" id="1.20.900.10">
    <property type="entry name" value="Dbl homology (DH) domain"/>
    <property type="match status" value="1"/>
</dbReference>
<dbReference type="SUPFAM" id="SSF48065">
    <property type="entry name" value="DBL homology domain (DH-domain)"/>
    <property type="match status" value="1"/>
</dbReference>
<keyword evidence="12" id="KW-1185">Reference proteome</keyword>
<feature type="compositionally biased region" description="Pro residues" evidence="8">
    <location>
        <begin position="843"/>
        <end position="853"/>
    </location>
</feature>
<gene>
    <name evidence="11" type="ORF">M9Y10_020224</name>
</gene>
<feature type="compositionally biased region" description="Low complexity" evidence="8">
    <location>
        <begin position="682"/>
        <end position="705"/>
    </location>
</feature>
<dbReference type="InterPro" id="IPR011011">
    <property type="entry name" value="Znf_FYVE_PHD"/>
</dbReference>
<evidence type="ECO:0000256" key="1">
    <source>
        <dbReference type="ARBA" id="ARBA00004496"/>
    </source>
</evidence>
<dbReference type="InterPro" id="IPR035899">
    <property type="entry name" value="DBL_dom_sf"/>
</dbReference>
<dbReference type="InterPro" id="IPR000219">
    <property type="entry name" value="DH_dom"/>
</dbReference>
<accession>A0ABR2HFQ1</accession>
<evidence type="ECO:0000256" key="3">
    <source>
        <dbReference type="ARBA" id="ARBA00022658"/>
    </source>
</evidence>
<evidence type="ECO:0000256" key="8">
    <source>
        <dbReference type="SAM" id="MobiDB-lite"/>
    </source>
</evidence>